<dbReference type="SMART" id="SM00256">
    <property type="entry name" value="FBOX"/>
    <property type="match status" value="1"/>
</dbReference>
<reference evidence="3" key="1">
    <citation type="submission" date="2025-08" db="UniProtKB">
        <authorList>
            <consortium name="RefSeq"/>
        </authorList>
    </citation>
    <scope>IDENTIFICATION</scope>
    <source>
        <tissue evidence="3">Whole organism</tissue>
    </source>
</reference>
<accession>A0A6J1S3S2</accession>
<dbReference type="InterPro" id="IPR001810">
    <property type="entry name" value="F-box_dom"/>
</dbReference>
<dbReference type="AlphaFoldDB" id="A0A6J1S3S2"/>
<dbReference type="Proteomes" id="UP000504606">
    <property type="component" value="Unplaced"/>
</dbReference>
<dbReference type="InterPro" id="IPR036047">
    <property type="entry name" value="F-box-like_dom_sf"/>
</dbReference>
<protein>
    <submittedName>
        <fullName evidence="3">Uncharacterized protein LOC113203388</fullName>
    </submittedName>
</protein>
<name>A0A6J1S3S2_FRAOC</name>
<keyword evidence="2" id="KW-1185">Reference proteome</keyword>
<dbReference type="InterPro" id="IPR032675">
    <property type="entry name" value="LRR_dom_sf"/>
</dbReference>
<dbReference type="Gene3D" id="1.20.1280.50">
    <property type="match status" value="1"/>
</dbReference>
<dbReference type="RefSeq" id="XP_026273830.2">
    <property type="nucleotide sequence ID" value="XM_026418045.2"/>
</dbReference>
<gene>
    <name evidence="3" type="primary">LOC113203388</name>
</gene>
<dbReference type="SUPFAM" id="SSF52047">
    <property type="entry name" value="RNI-like"/>
    <property type="match status" value="1"/>
</dbReference>
<dbReference type="KEGG" id="foc:113203388"/>
<evidence type="ECO:0000313" key="3">
    <source>
        <dbReference type="RefSeq" id="XP_026273830.2"/>
    </source>
</evidence>
<dbReference type="Pfam" id="PF12937">
    <property type="entry name" value="F-box-like"/>
    <property type="match status" value="1"/>
</dbReference>
<dbReference type="Gene3D" id="3.80.10.10">
    <property type="entry name" value="Ribonuclease Inhibitor"/>
    <property type="match status" value="1"/>
</dbReference>
<dbReference type="GeneID" id="113203388"/>
<feature type="domain" description="F-box" evidence="1">
    <location>
        <begin position="8"/>
        <end position="54"/>
    </location>
</feature>
<proteinExistence type="predicted"/>
<dbReference type="OrthoDB" id="10257471at2759"/>
<sequence length="468" mass="52393">MDPVETSALTLKQLPDDVLVMVMQYVSMKDVLECRLVCKRFCGLALHRDVWRHRSLEDEEPCAGAVLHLAPCLNTLTWLYGVRVPTLALTTTRCSVVGLILHSDKLASHAPQYAMAVRNQESFGRLRRLELHSKNPLPDELLRTVASCSHLESLDVEVPSISHPVVYGPPMPSLKKFRCPLNENTVSFVHTILVGHAATLEVVDLWWLTSGTNKTTTATLLAALPRLRALFVGDSMMELEAVAACNTLRDVDIGIYDRNHLERTAEFFRRAHQLRRVSLYNNTGDDTPEVCSVLLDGLVSSGQSRVERLAFLMFENMRPLLGVLPSLPALRHLELDLQTQDPDDELLKGITPVTAPALRLLKIAVSGCAHAWIHGDTAKALIAKNPSLHIEFWLCEKQVWCKCADDTCRTLGYVPGCHQEVNWLEVCMIGLYSHDPNKCPSPEYHTAYTNLDRSYHDGKNVACTWIHV</sequence>
<evidence type="ECO:0000313" key="2">
    <source>
        <dbReference type="Proteomes" id="UP000504606"/>
    </source>
</evidence>
<evidence type="ECO:0000259" key="1">
    <source>
        <dbReference type="PROSITE" id="PS50181"/>
    </source>
</evidence>
<dbReference type="SUPFAM" id="SSF81383">
    <property type="entry name" value="F-box domain"/>
    <property type="match status" value="1"/>
</dbReference>
<dbReference type="PROSITE" id="PS50181">
    <property type="entry name" value="FBOX"/>
    <property type="match status" value="1"/>
</dbReference>
<organism evidence="2 3">
    <name type="scientific">Frankliniella occidentalis</name>
    <name type="common">Western flower thrips</name>
    <name type="synonym">Euthrips occidentalis</name>
    <dbReference type="NCBI Taxonomy" id="133901"/>
    <lineage>
        <taxon>Eukaryota</taxon>
        <taxon>Metazoa</taxon>
        <taxon>Ecdysozoa</taxon>
        <taxon>Arthropoda</taxon>
        <taxon>Hexapoda</taxon>
        <taxon>Insecta</taxon>
        <taxon>Pterygota</taxon>
        <taxon>Neoptera</taxon>
        <taxon>Paraneoptera</taxon>
        <taxon>Thysanoptera</taxon>
        <taxon>Terebrantia</taxon>
        <taxon>Thripoidea</taxon>
        <taxon>Thripidae</taxon>
        <taxon>Frankliniella</taxon>
    </lineage>
</organism>